<dbReference type="PANTHER" id="PTHR11079:SF179">
    <property type="entry name" value="TRNA(ADENINE(34)) DEAMINASE, CHLOROPLASTIC"/>
    <property type="match status" value="1"/>
</dbReference>
<dbReference type="SUPFAM" id="SSF53927">
    <property type="entry name" value="Cytidine deaminase-like"/>
    <property type="match status" value="1"/>
</dbReference>
<keyword evidence="3" id="KW-1185">Reference proteome</keyword>
<dbReference type="EMBL" id="CP095749">
    <property type="protein sequence ID" value="WEB39054.1"/>
    <property type="molecule type" value="Genomic_DNA"/>
</dbReference>
<accession>A0ABY8A281</accession>
<evidence type="ECO:0000259" key="1">
    <source>
        <dbReference type="PROSITE" id="PS51747"/>
    </source>
</evidence>
<dbReference type="CDD" id="cd01285">
    <property type="entry name" value="nucleoside_deaminase"/>
    <property type="match status" value="1"/>
</dbReference>
<dbReference type="InterPro" id="IPR016193">
    <property type="entry name" value="Cytidine_deaminase-like"/>
</dbReference>
<feature type="domain" description="CMP/dCMP-type deaminase" evidence="1">
    <location>
        <begin position="4"/>
        <end position="121"/>
    </location>
</feature>
<evidence type="ECO:0000313" key="3">
    <source>
        <dbReference type="Proteomes" id="UP001218629"/>
    </source>
</evidence>
<dbReference type="PANTHER" id="PTHR11079">
    <property type="entry name" value="CYTOSINE DEAMINASE FAMILY MEMBER"/>
    <property type="match status" value="1"/>
</dbReference>
<reference evidence="2 3" key="1">
    <citation type="submission" date="2022-03" db="EMBL/GenBank/DDBJ databases">
        <title>Streptomyces yunnanensis P86,complete genome.</title>
        <authorList>
            <person name="Chen S."/>
            <person name="Zhang Q."/>
        </authorList>
    </citation>
    <scope>NUCLEOTIDE SEQUENCE [LARGE SCALE GENOMIC DNA]</scope>
    <source>
        <strain evidence="2 3">P86</strain>
    </source>
</reference>
<organism evidence="2 3">
    <name type="scientific">Streptomyces yunnanensis</name>
    <dbReference type="NCBI Taxonomy" id="156453"/>
    <lineage>
        <taxon>Bacteria</taxon>
        <taxon>Bacillati</taxon>
        <taxon>Actinomycetota</taxon>
        <taxon>Actinomycetes</taxon>
        <taxon>Kitasatosporales</taxon>
        <taxon>Streptomycetaceae</taxon>
        <taxon>Streptomyces</taxon>
    </lineage>
</organism>
<gene>
    <name evidence="2" type="ORF">MOV08_06905</name>
</gene>
<protein>
    <submittedName>
        <fullName evidence="2">Nucleoside deaminase</fullName>
    </submittedName>
</protein>
<dbReference type="RefSeq" id="WP_275306710.1">
    <property type="nucleotide sequence ID" value="NZ_CP095749.1"/>
</dbReference>
<name>A0ABY8A281_9ACTN</name>
<dbReference type="PROSITE" id="PS51747">
    <property type="entry name" value="CYT_DCMP_DEAMINASES_2"/>
    <property type="match status" value="1"/>
</dbReference>
<evidence type="ECO:0000313" key="2">
    <source>
        <dbReference type="EMBL" id="WEB39054.1"/>
    </source>
</evidence>
<dbReference type="InterPro" id="IPR002125">
    <property type="entry name" value="CMP_dCMP_dom"/>
</dbReference>
<proteinExistence type="predicted"/>
<dbReference type="Gene3D" id="3.40.140.10">
    <property type="entry name" value="Cytidine Deaminase, domain 2"/>
    <property type="match status" value="1"/>
</dbReference>
<sequence>MITTADETLLRHAIGIAARAVTLGDAPYGSLLAGPDGAILAEAHNTVRRDNDITAHPELKLARWAARELDPEAATRTTLYTSCEPCTMCAGGIVRSGLGRVVYALSTEQLVELNPQSGEWPTVAQDGPALFDEARAPIDVYYRPY</sequence>
<dbReference type="Proteomes" id="UP001218629">
    <property type="component" value="Chromosome"/>
</dbReference>
<dbReference type="Pfam" id="PF00383">
    <property type="entry name" value="dCMP_cyt_deam_1"/>
    <property type="match status" value="1"/>
</dbReference>